<accession>A0A1R1PBU3</accession>
<evidence type="ECO:0000256" key="1">
    <source>
        <dbReference type="SAM" id="SignalP"/>
    </source>
</evidence>
<protein>
    <submittedName>
        <fullName evidence="2">Uncharacterized protein</fullName>
    </submittedName>
</protein>
<keyword evidence="1" id="KW-0732">Signal</keyword>
<dbReference type="EMBL" id="LSSK01001931">
    <property type="protein sequence ID" value="OMH78411.1"/>
    <property type="molecule type" value="Genomic_DNA"/>
</dbReference>
<name>A0A1R1PBU3_ZANCU</name>
<comment type="caution">
    <text evidence="2">The sequence shown here is derived from an EMBL/GenBank/DDBJ whole genome shotgun (WGS) entry which is preliminary data.</text>
</comment>
<feature type="signal peptide" evidence="1">
    <location>
        <begin position="1"/>
        <end position="23"/>
    </location>
</feature>
<sequence length="201" mass="23234">MKLIVPTLSAFTLIFQRATVVLGFEDEILQLVKASGRTDYILYDSDTLATRGIEYASMYQNDPNVIGFTRIPFSEYFIDDAESNDGTVPRTNKKLLIKEVCQVNYMESVKSILWDYTTKKVDNSQQGYQCTYPIYDARIWHNDFAYVVDKNRSFLQIELCVRNFEVDIKFMVLRIAEGKSLQKPINANCAYSLYATVYKVE</sequence>
<gene>
    <name evidence="2" type="ORF">AX774_g8199</name>
</gene>
<organism evidence="2 3">
    <name type="scientific">Zancudomyces culisetae</name>
    <name type="common">Gut fungus</name>
    <name type="synonym">Smittium culisetae</name>
    <dbReference type="NCBI Taxonomy" id="1213189"/>
    <lineage>
        <taxon>Eukaryota</taxon>
        <taxon>Fungi</taxon>
        <taxon>Fungi incertae sedis</taxon>
        <taxon>Zoopagomycota</taxon>
        <taxon>Kickxellomycotina</taxon>
        <taxon>Harpellomycetes</taxon>
        <taxon>Harpellales</taxon>
        <taxon>Legeriomycetaceae</taxon>
        <taxon>Zancudomyces</taxon>
    </lineage>
</organism>
<evidence type="ECO:0000313" key="3">
    <source>
        <dbReference type="Proteomes" id="UP000188320"/>
    </source>
</evidence>
<reference evidence="3" key="1">
    <citation type="submission" date="2017-01" db="EMBL/GenBank/DDBJ databases">
        <authorList>
            <person name="Wang Y."/>
            <person name="White M."/>
            <person name="Kvist S."/>
            <person name="Moncalvo J.-M."/>
        </authorList>
    </citation>
    <scope>NUCLEOTIDE SEQUENCE [LARGE SCALE GENOMIC DNA]</scope>
    <source>
        <strain evidence="3">COL-18-3</strain>
    </source>
</reference>
<feature type="chain" id="PRO_5013181414" evidence="1">
    <location>
        <begin position="24"/>
        <end position="201"/>
    </location>
</feature>
<evidence type="ECO:0000313" key="2">
    <source>
        <dbReference type="EMBL" id="OMH78411.1"/>
    </source>
</evidence>
<proteinExistence type="predicted"/>
<dbReference type="Proteomes" id="UP000188320">
    <property type="component" value="Unassembled WGS sequence"/>
</dbReference>
<keyword evidence="3" id="KW-1185">Reference proteome</keyword>
<dbReference type="AlphaFoldDB" id="A0A1R1PBU3"/>